<dbReference type="Gene3D" id="3.50.50.60">
    <property type="entry name" value="FAD/NAD(P)-binding domain"/>
    <property type="match status" value="1"/>
</dbReference>
<dbReference type="Pfam" id="PF01266">
    <property type="entry name" value="DAO"/>
    <property type="match status" value="1"/>
</dbReference>
<comment type="caution">
    <text evidence="6">The sequence shown here is derived from an EMBL/GenBank/DDBJ whole genome shotgun (WGS) entry which is preliminary data.</text>
</comment>
<feature type="domain" description="4Fe-4S ferredoxin-type" evidence="5">
    <location>
        <begin position="517"/>
        <end position="546"/>
    </location>
</feature>
<proteinExistence type="predicted"/>
<dbReference type="InterPro" id="IPR017896">
    <property type="entry name" value="4Fe4S_Fe-S-bd"/>
</dbReference>
<keyword evidence="2" id="KW-0285">Flavoprotein</keyword>
<keyword evidence="4" id="KW-0560">Oxidoreductase</keyword>
<dbReference type="SUPFAM" id="SSF51905">
    <property type="entry name" value="FAD/NAD(P)-binding domain"/>
    <property type="match status" value="1"/>
</dbReference>
<dbReference type="SUPFAM" id="SSF54373">
    <property type="entry name" value="FAD-linked reductases, C-terminal domain"/>
    <property type="match status" value="1"/>
</dbReference>
<evidence type="ECO:0000256" key="2">
    <source>
        <dbReference type="ARBA" id="ARBA00022630"/>
    </source>
</evidence>
<dbReference type="Proteomes" id="UP000608579">
    <property type="component" value="Unassembled WGS sequence"/>
</dbReference>
<dbReference type="PRINTS" id="PR00411">
    <property type="entry name" value="PNDRDTASEI"/>
</dbReference>
<dbReference type="PANTHER" id="PTHR43624:SF2">
    <property type="entry name" value="ELECTRON TRANSFER FLAVOPROTEIN-QUINONE OXIDOREDUCTASE YDIS-RELATED"/>
    <property type="match status" value="1"/>
</dbReference>
<gene>
    <name evidence="6" type="ORF">EYH45_03550</name>
</gene>
<dbReference type="InterPro" id="IPR036188">
    <property type="entry name" value="FAD/NAD-bd_sf"/>
</dbReference>
<keyword evidence="3" id="KW-0274">FAD</keyword>
<evidence type="ECO:0000256" key="4">
    <source>
        <dbReference type="ARBA" id="ARBA00023002"/>
    </source>
</evidence>
<protein>
    <submittedName>
        <fullName evidence="6">FAD-dependent oxidoreductase</fullName>
    </submittedName>
</protein>
<evidence type="ECO:0000313" key="7">
    <source>
        <dbReference type="Proteomes" id="UP000608579"/>
    </source>
</evidence>
<dbReference type="EMBL" id="DQVM01000068">
    <property type="protein sequence ID" value="HIQ29620.1"/>
    <property type="molecule type" value="Genomic_DNA"/>
</dbReference>
<evidence type="ECO:0000259" key="5">
    <source>
        <dbReference type="PROSITE" id="PS51379"/>
    </source>
</evidence>
<sequence>MAEKFDVIIVGAGPAGSAAAITLAREGHEVLILEKSKVPGHRNMTGGILFGGYLPGYSIMDIAPEFEAEAPLERKIVYHELYALQNPVEKNGRAEYRILKMDKDSLATKLGFTMLDINTGHDYTVLRARFDRWFARKAVEVGAMLATGKSVEELLWRDNKVVGVVSEGEDLYADVVIDCSGVTSHLPAQAGLRDRLKPEHVYHGVKHVYKLNPSLVEERFKAGEGFKAIYLLGDFMHSVIGGGFIYPNKETISIGIVAGLDSLIDASISSPTELGKPLDIVEEMETHPFVEDYIQGGELVEYSAHNIPRGYKTILQTPYTSGFLVAGDALGAFVKIGALIDGMRRAIATGIMAAKTYIHAKKNNDFSANSLSRYKDLLKPIYEDVSKSEKNSKLLEKPLFYKTIPSLAFKLGLAKRIVHNGELKRRDERDAIQRIQERTGLLDYEEDKEYSHIKVNFELASMDSRKAWIPLCPVNCYTLVTQKGVFASYKDLFNYNLSRLGNVAEALEETSKDIAEGKVRFDHVACVSCGTCGVIGPPGVVDFGHERGGHGVQYKYG</sequence>
<comment type="cofactor">
    <cofactor evidence="1">
        <name>FAD</name>
        <dbReference type="ChEBI" id="CHEBI:57692"/>
    </cofactor>
</comment>
<organism evidence="6 7">
    <name type="scientific">Caldiarchaeum subterraneum</name>
    <dbReference type="NCBI Taxonomy" id="311458"/>
    <lineage>
        <taxon>Archaea</taxon>
        <taxon>Nitrososphaerota</taxon>
        <taxon>Candidatus Caldarchaeales</taxon>
        <taxon>Candidatus Caldarchaeaceae</taxon>
        <taxon>Candidatus Caldarchaeum</taxon>
    </lineage>
</organism>
<dbReference type="SUPFAM" id="SSF54862">
    <property type="entry name" value="4Fe-4S ferredoxins"/>
    <property type="match status" value="1"/>
</dbReference>
<accession>A0A832ZVE4</accession>
<evidence type="ECO:0000313" key="6">
    <source>
        <dbReference type="EMBL" id="HIQ29620.1"/>
    </source>
</evidence>
<evidence type="ECO:0000256" key="1">
    <source>
        <dbReference type="ARBA" id="ARBA00001974"/>
    </source>
</evidence>
<name>A0A832ZVE4_CALS0</name>
<reference evidence="6" key="1">
    <citation type="journal article" date="2020" name="ISME J.">
        <title>Gammaproteobacteria mediating utilization of methyl-, sulfur- and petroleum organic compounds in deep ocean hydrothermal plumes.</title>
        <authorList>
            <person name="Zhou Z."/>
            <person name="Liu Y."/>
            <person name="Pan J."/>
            <person name="Cron B.R."/>
            <person name="Toner B.M."/>
            <person name="Anantharaman K."/>
            <person name="Breier J.A."/>
            <person name="Dick G.J."/>
            <person name="Li M."/>
        </authorList>
    </citation>
    <scope>NUCLEOTIDE SEQUENCE</scope>
    <source>
        <strain evidence="6">SZUA-1515</strain>
    </source>
</reference>
<dbReference type="PANTHER" id="PTHR43624">
    <property type="entry name" value="ELECTRON TRANSFER FLAVOPROTEIN-QUINONE OXIDOREDUCTASE YDIS-RELATED"/>
    <property type="match status" value="1"/>
</dbReference>
<dbReference type="GO" id="GO:0016491">
    <property type="term" value="F:oxidoreductase activity"/>
    <property type="evidence" value="ECO:0007669"/>
    <property type="project" value="UniProtKB-KW"/>
</dbReference>
<dbReference type="AlphaFoldDB" id="A0A832ZVE4"/>
<dbReference type="InterPro" id="IPR006076">
    <property type="entry name" value="FAD-dep_OxRdtase"/>
</dbReference>
<dbReference type="InterPro" id="IPR039651">
    <property type="entry name" value="FixC-like"/>
</dbReference>
<evidence type="ECO:0000256" key="3">
    <source>
        <dbReference type="ARBA" id="ARBA00022827"/>
    </source>
</evidence>
<dbReference type="PROSITE" id="PS51379">
    <property type="entry name" value="4FE4S_FER_2"/>
    <property type="match status" value="1"/>
</dbReference>